<feature type="domain" description="HTH gntR-type" evidence="4">
    <location>
        <begin position="24"/>
        <end position="92"/>
    </location>
</feature>
<dbReference type="EMBL" id="VFRA01000001">
    <property type="protein sequence ID" value="TQO19911.1"/>
    <property type="molecule type" value="Genomic_DNA"/>
</dbReference>
<reference evidence="5 6" key="1">
    <citation type="submission" date="2019-06" db="EMBL/GenBank/DDBJ databases">
        <title>Sequencing the genomes of 1000 actinobacteria strains.</title>
        <authorList>
            <person name="Klenk H.-P."/>
        </authorList>
    </citation>
    <scope>NUCLEOTIDE SEQUENCE [LARGE SCALE GENOMIC DNA]</scope>
    <source>
        <strain evidence="5 6">DSM 21947</strain>
    </source>
</reference>
<dbReference type="Gene3D" id="1.10.10.10">
    <property type="entry name" value="Winged helix-like DNA-binding domain superfamily/Winged helix DNA-binding domain"/>
    <property type="match status" value="1"/>
</dbReference>
<keyword evidence="2" id="KW-0238">DNA-binding</keyword>
<keyword evidence="1" id="KW-0805">Transcription regulation</keyword>
<dbReference type="InterPro" id="IPR036388">
    <property type="entry name" value="WH-like_DNA-bd_sf"/>
</dbReference>
<evidence type="ECO:0000313" key="6">
    <source>
        <dbReference type="Proteomes" id="UP000316560"/>
    </source>
</evidence>
<evidence type="ECO:0000259" key="4">
    <source>
        <dbReference type="PROSITE" id="PS50949"/>
    </source>
</evidence>
<dbReference type="PROSITE" id="PS50949">
    <property type="entry name" value="HTH_GNTR"/>
    <property type="match status" value="1"/>
</dbReference>
<evidence type="ECO:0000313" key="5">
    <source>
        <dbReference type="EMBL" id="TQO19911.1"/>
    </source>
</evidence>
<evidence type="ECO:0000256" key="3">
    <source>
        <dbReference type="ARBA" id="ARBA00023163"/>
    </source>
</evidence>
<dbReference type="PANTHER" id="PTHR38445">
    <property type="entry name" value="HTH-TYPE TRANSCRIPTIONAL REPRESSOR YTRA"/>
    <property type="match status" value="1"/>
</dbReference>
<dbReference type="RefSeq" id="WP_141990335.1">
    <property type="nucleotide sequence ID" value="NZ_VFRA01000001.1"/>
</dbReference>
<keyword evidence="3" id="KW-0804">Transcription</keyword>
<comment type="caution">
    <text evidence="5">The sequence shown here is derived from an EMBL/GenBank/DDBJ whole genome shotgun (WGS) entry which is preliminary data.</text>
</comment>
<keyword evidence="6" id="KW-1185">Reference proteome</keyword>
<proteinExistence type="predicted"/>
<dbReference type="GO" id="GO:0003700">
    <property type="term" value="F:DNA-binding transcription factor activity"/>
    <property type="evidence" value="ECO:0007669"/>
    <property type="project" value="InterPro"/>
</dbReference>
<evidence type="ECO:0000256" key="1">
    <source>
        <dbReference type="ARBA" id="ARBA00023015"/>
    </source>
</evidence>
<dbReference type="PANTHER" id="PTHR38445:SF9">
    <property type="entry name" value="HTH-TYPE TRANSCRIPTIONAL REPRESSOR YTRA"/>
    <property type="match status" value="1"/>
</dbReference>
<name>A0A8H2PU00_9MICO</name>
<sequence length="131" mass="13957">MAESWRRTPTESPVTFEIDTAASMPPFEQIKAQAIAQIASGELLAGTKLATVRQLASDLGIAPNTVARAYRELEADGFLLSRGRNGTVVKARPGDAAALLQLEARAYADRAAELGVNADEALRFVTTALSR</sequence>
<protein>
    <submittedName>
        <fullName evidence="5">GntR family transcriptional regulator</fullName>
    </submittedName>
</protein>
<dbReference type="Proteomes" id="UP000316560">
    <property type="component" value="Unassembled WGS sequence"/>
</dbReference>
<dbReference type="InterPro" id="IPR036390">
    <property type="entry name" value="WH_DNA-bd_sf"/>
</dbReference>
<dbReference type="Pfam" id="PF00392">
    <property type="entry name" value="GntR"/>
    <property type="match status" value="1"/>
</dbReference>
<organism evidence="5 6">
    <name type="scientific">Rhodoglobus vestalii</name>
    <dbReference type="NCBI Taxonomy" id="193384"/>
    <lineage>
        <taxon>Bacteria</taxon>
        <taxon>Bacillati</taxon>
        <taxon>Actinomycetota</taxon>
        <taxon>Actinomycetes</taxon>
        <taxon>Micrococcales</taxon>
        <taxon>Microbacteriaceae</taxon>
        <taxon>Rhodoglobus</taxon>
    </lineage>
</organism>
<dbReference type="SUPFAM" id="SSF46785">
    <property type="entry name" value="Winged helix' DNA-binding domain"/>
    <property type="match status" value="1"/>
</dbReference>
<gene>
    <name evidence="5" type="ORF">FB472_1512</name>
</gene>
<dbReference type="SMART" id="SM00345">
    <property type="entry name" value="HTH_GNTR"/>
    <property type="match status" value="1"/>
</dbReference>
<evidence type="ECO:0000256" key="2">
    <source>
        <dbReference type="ARBA" id="ARBA00023125"/>
    </source>
</evidence>
<dbReference type="OrthoDB" id="4307011at2"/>
<dbReference type="CDD" id="cd07377">
    <property type="entry name" value="WHTH_GntR"/>
    <property type="match status" value="1"/>
</dbReference>
<dbReference type="InterPro" id="IPR000524">
    <property type="entry name" value="Tscrpt_reg_HTH_GntR"/>
</dbReference>
<dbReference type="AlphaFoldDB" id="A0A8H2PU00"/>
<accession>A0A8H2PU00</accession>
<dbReference type="GO" id="GO:0003677">
    <property type="term" value="F:DNA binding"/>
    <property type="evidence" value="ECO:0007669"/>
    <property type="project" value="UniProtKB-KW"/>
</dbReference>